<proteinExistence type="predicted"/>
<evidence type="ECO:0000256" key="1">
    <source>
        <dbReference type="SAM" id="Coils"/>
    </source>
</evidence>
<organism evidence="3 4">
    <name type="scientific">Naegleria fowleri</name>
    <name type="common">Brain eating amoeba</name>
    <dbReference type="NCBI Taxonomy" id="5763"/>
    <lineage>
        <taxon>Eukaryota</taxon>
        <taxon>Discoba</taxon>
        <taxon>Heterolobosea</taxon>
        <taxon>Tetramitia</taxon>
        <taxon>Eutetramitia</taxon>
        <taxon>Vahlkampfiidae</taxon>
        <taxon>Naegleria</taxon>
    </lineage>
</organism>
<keyword evidence="1" id="KW-0175">Coiled coil</keyword>
<feature type="compositionally biased region" description="Basic and acidic residues" evidence="2">
    <location>
        <begin position="175"/>
        <end position="186"/>
    </location>
</feature>
<feature type="compositionally biased region" description="Polar residues" evidence="2">
    <location>
        <begin position="1"/>
        <end position="22"/>
    </location>
</feature>
<dbReference type="OrthoDB" id="10358477at2759"/>
<feature type="region of interest" description="Disordered" evidence="2">
    <location>
        <begin position="1"/>
        <end position="25"/>
    </location>
</feature>
<feature type="region of interest" description="Disordered" evidence="2">
    <location>
        <begin position="167"/>
        <end position="212"/>
    </location>
</feature>
<sequence>MENQNQAVSSSENNNGYQTTTEENNDPSILYSIAREKGNEQQIIGRIVCLPGGFNLNGKRSPPNTSHNVFVGDILKITLNDDSPYKNSLNNMLCQLVVNDQVQSEKGFDDLGECNISIPRNNKGGAGGKSRVALIKFVHRKSGTNNQGVVGLSKCFWVRTKTKKETAITSSQVKKKQDSSKKRDLDTESNCSFNSQSTTTTTTKKRKNSSSTESVITYFDGSSSSFSDIDRIFNDDTNNTTTTMPTTTTITNPFIDEANQAAPNVVTSAGFTTPTITDIERVNMENRELKQKVAELEMTLQRLYDDIREGKFSVPATSRTNLHIETRASENAMYQTGPTRAFVSQQATSPFNCRPLPYGYYQQQHSGLSPFMASSCSSPNDALSPTLSFFSMSPPREFESYYDTYDFSNQ</sequence>
<dbReference type="VEuPathDB" id="AmoebaDB:NF0056550"/>
<reference evidence="3 4" key="1">
    <citation type="journal article" date="2019" name="Sci. Rep.">
        <title>Nanopore sequencing improves the draft genome of the human pathogenic amoeba Naegleria fowleri.</title>
        <authorList>
            <person name="Liechti N."/>
            <person name="Schurch N."/>
            <person name="Bruggmann R."/>
            <person name="Wittwer M."/>
        </authorList>
    </citation>
    <scope>NUCLEOTIDE SEQUENCE [LARGE SCALE GENOMIC DNA]</scope>
    <source>
        <strain evidence="3 4">ATCC 30894</strain>
    </source>
</reference>
<protein>
    <submittedName>
        <fullName evidence="3">Uncharacterized protein</fullName>
    </submittedName>
</protein>
<dbReference type="Proteomes" id="UP000444721">
    <property type="component" value="Unassembled WGS sequence"/>
</dbReference>
<dbReference type="AlphaFoldDB" id="A0A6A5BEU5"/>
<feature type="coiled-coil region" evidence="1">
    <location>
        <begin position="279"/>
        <end position="306"/>
    </location>
</feature>
<gene>
    <name evidence="3" type="ORF">FDP41_009417</name>
</gene>
<name>A0A6A5BEU5_NAEFO</name>
<feature type="compositionally biased region" description="Low complexity" evidence="2">
    <location>
        <begin position="189"/>
        <end position="202"/>
    </location>
</feature>
<dbReference type="RefSeq" id="XP_044557228.1">
    <property type="nucleotide sequence ID" value="XM_044713373.1"/>
</dbReference>
<evidence type="ECO:0000313" key="4">
    <source>
        <dbReference type="Proteomes" id="UP000444721"/>
    </source>
</evidence>
<dbReference type="VEuPathDB" id="AmoebaDB:FDP41_009417"/>
<dbReference type="VEuPathDB" id="AmoebaDB:NfTy_062250"/>
<evidence type="ECO:0000256" key="2">
    <source>
        <dbReference type="SAM" id="MobiDB-lite"/>
    </source>
</evidence>
<dbReference type="EMBL" id="VFQX01000068">
    <property type="protein sequence ID" value="KAF0972514.1"/>
    <property type="molecule type" value="Genomic_DNA"/>
</dbReference>
<accession>A0A6A5BEU5</accession>
<keyword evidence="4" id="KW-1185">Reference proteome</keyword>
<comment type="caution">
    <text evidence="3">The sequence shown here is derived from an EMBL/GenBank/DDBJ whole genome shotgun (WGS) entry which is preliminary data.</text>
</comment>
<evidence type="ECO:0000313" key="3">
    <source>
        <dbReference type="EMBL" id="KAF0972514.1"/>
    </source>
</evidence>
<dbReference type="GeneID" id="68116633"/>